<evidence type="ECO:0000313" key="1">
    <source>
        <dbReference type="EMBL" id="TVU12556.1"/>
    </source>
</evidence>
<dbReference type="Gramene" id="TVU12556">
    <property type="protein sequence ID" value="TVU12556"/>
    <property type="gene ID" value="EJB05_46207"/>
</dbReference>
<protein>
    <submittedName>
        <fullName evidence="1">Uncharacterized protein</fullName>
    </submittedName>
</protein>
<dbReference type="Proteomes" id="UP000324897">
    <property type="component" value="Chromosome 3"/>
</dbReference>
<name>A0A5J9TMB2_9POAL</name>
<proteinExistence type="predicted"/>
<dbReference type="EMBL" id="RWGY01000039">
    <property type="protein sequence ID" value="TVU12556.1"/>
    <property type="molecule type" value="Genomic_DNA"/>
</dbReference>
<comment type="caution">
    <text evidence="1">The sequence shown here is derived from an EMBL/GenBank/DDBJ whole genome shotgun (WGS) entry which is preliminary data.</text>
</comment>
<evidence type="ECO:0000313" key="2">
    <source>
        <dbReference type="Proteomes" id="UP000324897"/>
    </source>
</evidence>
<reference evidence="1 2" key="1">
    <citation type="journal article" date="2019" name="Sci. Rep.">
        <title>A high-quality genome of Eragrostis curvula grass provides insights into Poaceae evolution and supports new strategies to enhance forage quality.</title>
        <authorList>
            <person name="Carballo J."/>
            <person name="Santos B.A.C.M."/>
            <person name="Zappacosta D."/>
            <person name="Garbus I."/>
            <person name="Selva J.P."/>
            <person name="Gallo C.A."/>
            <person name="Diaz A."/>
            <person name="Albertini E."/>
            <person name="Caccamo M."/>
            <person name="Echenique V."/>
        </authorList>
    </citation>
    <scope>NUCLEOTIDE SEQUENCE [LARGE SCALE GENOMIC DNA]</scope>
    <source>
        <strain evidence="2">cv. Victoria</strain>
        <tissue evidence="1">Leaf</tissue>
    </source>
</reference>
<keyword evidence="2" id="KW-1185">Reference proteome</keyword>
<dbReference type="AlphaFoldDB" id="A0A5J9TMB2"/>
<accession>A0A5J9TMB2</accession>
<organism evidence="1 2">
    <name type="scientific">Eragrostis curvula</name>
    <name type="common">weeping love grass</name>
    <dbReference type="NCBI Taxonomy" id="38414"/>
    <lineage>
        <taxon>Eukaryota</taxon>
        <taxon>Viridiplantae</taxon>
        <taxon>Streptophyta</taxon>
        <taxon>Embryophyta</taxon>
        <taxon>Tracheophyta</taxon>
        <taxon>Spermatophyta</taxon>
        <taxon>Magnoliopsida</taxon>
        <taxon>Liliopsida</taxon>
        <taxon>Poales</taxon>
        <taxon>Poaceae</taxon>
        <taxon>PACMAD clade</taxon>
        <taxon>Chloridoideae</taxon>
        <taxon>Eragrostideae</taxon>
        <taxon>Eragrostidinae</taxon>
        <taxon>Eragrostis</taxon>
    </lineage>
</organism>
<sequence>MSLRVWHRSQQPFVGYVEFARSDVALWVLDEMPVGTYQVEWATGNLSDNRHTGFTLRHRGTPIDQPFNASS</sequence>
<gene>
    <name evidence="1" type="ORF">EJB05_46207</name>
</gene>